<keyword evidence="4" id="KW-1185">Reference proteome</keyword>
<name>A0AAN5D2Q8_9BILA</name>
<dbReference type="PANTHER" id="PTHR47022">
    <property type="entry name" value="BTB AND MATH DOMAIN-CONTAINING PROTEIN 36-RELATED"/>
    <property type="match status" value="1"/>
</dbReference>
<evidence type="ECO:0000259" key="2">
    <source>
        <dbReference type="PROSITE" id="PS50144"/>
    </source>
</evidence>
<proteinExistence type="predicted"/>
<organism evidence="3 4">
    <name type="scientific">Pristionchus mayeri</name>
    <dbReference type="NCBI Taxonomy" id="1317129"/>
    <lineage>
        <taxon>Eukaryota</taxon>
        <taxon>Metazoa</taxon>
        <taxon>Ecdysozoa</taxon>
        <taxon>Nematoda</taxon>
        <taxon>Chromadorea</taxon>
        <taxon>Rhabditida</taxon>
        <taxon>Rhabditina</taxon>
        <taxon>Diplogasteromorpha</taxon>
        <taxon>Diplogasteroidea</taxon>
        <taxon>Neodiplogasteridae</taxon>
        <taxon>Pristionchus</taxon>
    </lineage>
</organism>
<comment type="caution">
    <text evidence="3">The sequence shown here is derived from an EMBL/GenBank/DDBJ whole genome shotgun (WGS) entry which is preliminary data.</text>
</comment>
<dbReference type="SUPFAM" id="SSF49599">
    <property type="entry name" value="TRAF domain-like"/>
    <property type="match status" value="1"/>
</dbReference>
<dbReference type="Gene3D" id="2.60.210.10">
    <property type="entry name" value="Apoptosis, Tumor Necrosis Factor Receptor Associated Protein 2, Chain A"/>
    <property type="match status" value="1"/>
</dbReference>
<dbReference type="EMBL" id="BTRK01000005">
    <property type="protein sequence ID" value="GMR54652.1"/>
    <property type="molecule type" value="Genomic_DNA"/>
</dbReference>
<gene>
    <name evidence="3" type="ORF">PMAYCL1PPCAC_24847</name>
</gene>
<sequence>MTLVTKKARLDDIGDSSTNRDEEMVEEEKKQMKKLRILDRIALSNAMMREQKRPVLPEIEPDGIIRWEIDNVSELRRSESDIVEICGVPWKLKVTAKIRAPYTAKTFTVFTHANCESESPFWECRFSSKIIIRNIDPAKSVSAESESTYNYINNKIGCKFKNDETQEIRRSILDPNKGFIDNDKVNVEVLIYVRTFTGMWWKPRFEFSASWDIRSDAAL</sequence>
<feature type="domain" description="MATH" evidence="2">
    <location>
        <begin position="62"/>
        <end position="191"/>
    </location>
</feature>
<accession>A0AAN5D2Q8</accession>
<evidence type="ECO:0000256" key="1">
    <source>
        <dbReference type="SAM" id="MobiDB-lite"/>
    </source>
</evidence>
<dbReference type="InterPro" id="IPR008974">
    <property type="entry name" value="TRAF-like"/>
</dbReference>
<dbReference type="Pfam" id="PF00917">
    <property type="entry name" value="MATH"/>
    <property type="match status" value="1"/>
</dbReference>
<dbReference type="PROSITE" id="PS50144">
    <property type="entry name" value="MATH"/>
    <property type="match status" value="1"/>
</dbReference>
<protein>
    <recommendedName>
        <fullName evidence="2">MATH domain-containing protein</fullName>
    </recommendedName>
</protein>
<evidence type="ECO:0000313" key="4">
    <source>
        <dbReference type="Proteomes" id="UP001328107"/>
    </source>
</evidence>
<feature type="region of interest" description="Disordered" evidence="1">
    <location>
        <begin position="1"/>
        <end position="26"/>
    </location>
</feature>
<dbReference type="InterPro" id="IPR002083">
    <property type="entry name" value="MATH/TRAF_dom"/>
</dbReference>
<dbReference type="AlphaFoldDB" id="A0AAN5D2Q8"/>
<evidence type="ECO:0000313" key="3">
    <source>
        <dbReference type="EMBL" id="GMR54652.1"/>
    </source>
</evidence>
<feature type="non-terminal residue" evidence="3">
    <location>
        <position position="219"/>
    </location>
</feature>
<dbReference type="Proteomes" id="UP001328107">
    <property type="component" value="Unassembled WGS sequence"/>
</dbReference>
<feature type="compositionally biased region" description="Basic and acidic residues" evidence="1">
    <location>
        <begin position="8"/>
        <end position="26"/>
    </location>
</feature>
<reference evidence="4" key="1">
    <citation type="submission" date="2022-10" db="EMBL/GenBank/DDBJ databases">
        <title>Genome assembly of Pristionchus species.</title>
        <authorList>
            <person name="Yoshida K."/>
            <person name="Sommer R.J."/>
        </authorList>
    </citation>
    <scope>NUCLEOTIDE SEQUENCE [LARGE SCALE GENOMIC DNA]</scope>
    <source>
        <strain evidence="4">RS5460</strain>
    </source>
</reference>
<dbReference type="PANTHER" id="PTHR47022:SF1">
    <property type="entry name" value="BTB AND MATH DOMAIN-CONTAINING PROTEIN 36-RELATED"/>
    <property type="match status" value="1"/>
</dbReference>